<keyword evidence="2" id="KW-1185">Reference proteome</keyword>
<organism evidence="1 2">
    <name type="scientific">Kibdelosporangium banguiense</name>
    <dbReference type="NCBI Taxonomy" id="1365924"/>
    <lineage>
        <taxon>Bacteria</taxon>
        <taxon>Bacillati</taxon>
        <taxon>Actinomycetota</taxon>
        <taxon>Actinomycetes</taxon>
        <taxon>Pseudonocardiales</taxon>
        <taxon>Pseudonocardiaceae</taxon>
        <taxon>Kibdelosporangium</taxon>
    </lineage>
</organism>
<reference evidence="1 2" key="1">
    <citation type="submission" date="2021-03" db="EMBL/GenBank/DDBJ databases">
        <title>Sequencing the genomes of 1000 actinobacteria strains.</title>
        <authorList>
            <person name="Klenk H.-P."/>
        </authorList>
    </citation>
    <scope>NUCLEOTIDE SEQUENCE [LARGE SCALE GENOMIC DNA]</scope>
    <source>
        <strain evidence="1 2">DSM 46670</strain>
    </source>
</reference>
<accession>A0ABS4U154</accession>
<evidence type="ECO:0000313" key="2">
    <source>
        <dbReference type="Proteomes" id="UP001519332"/>
    </source>
</evidence>
<protein>
    <submittedName>
        <fullName evidence="1">Uncharacterized protein</fullName>
    </submittedName>
</protein>
<sequence length="553" mass="58997">MSTPTAQSISEIIVQHCTVTVVRRGGWSWGPDPHALVQLILDGLPDLLESHFSAQLAADSPDLEIVEPVTITVRLGQMPAGNSAFEPVEVFMSPMQAVEDSVPFEDSFVEFDSWLPQSVAGLFAELAERGDLEPLLALLPEESIRVYLLALLSAESADVSSVARRLIAELISRRGDQPADLVDFSPENVARLVESSSSADAPLSSTSSSSSAASGESVHVDVVRARGETQVCSVLPFLLAGPLARIGYLDAIGPALAGLDMADEAPLFAAALAYKVLGVTSRGWRYSEQDSAAAATFAGLDSPMPELTDFARRVRPALPVLDAVLALSLCRGHDPRDPLLITGVDNGVLLVDAQGMFPIAWAADVPGLVPHWQACGRPPVLVCDSQLPAGCLRQLAAAGVRFMTDVRPLRGDPVSRLPWRTPMWTAGVPDLRLAVELPGHAARLDGLMHAMVVERRAVPLASDNALERSVTLAASLGLGTIAWMLWRDRETPDPVLALTRFTDLDASVRFSSDAVRVRIPLGRRHADLLRGGLLSDVPGVVWLGGRTLTFSGG</sequence>
<dbReference type="RefSeq" id="WP_209647007.1">
    <property type="nucleotide sequence ID" value="NZ_JAGINW010000001.1"/>
</dbReference>
<dbReference type="EMBL" id="JAGINW010000001">
    <property type="protein sequence ID" value="MBP2330390.1"/>
    <property type="molecule type" value="Genomic_DNA"/>
</dbReference>
<name>A0ABS4U154_9PSEU</name>
<gene>
    <name evidence="1" type="ORF">JOF56_010775</name>
</gene>
<evidence type="ECO:0000313" key="1">
    <source>
        <dbReference type="EMBL" id="MBP2330390.1"/>
    </source>
</evidence>
<proteinExistence type="predicted"/>
<comment type="caution">
    <text evidence="1">The sequence shown here is derived from an EMBL/GenBank/DDBJ whole genome shotgun (WGS) entry which is preliminary data.</text>
</comment>
<dbReference type="Proteomes" id="UP001519332">
    <property type="component" value="Unassembled WGS sequence"/>
</dbReference>